<reference evidence="1 2" key="1">
    <citation type="submission" date="2016-11" db="EMBL/GenBank/DDBJ databases">
        <authorList>
            <person name="Jaros S."/>
            <person name="Januszkiewicz K."/>
            <person name="Wedrychowicz H."/>
        </authorList>
    </citation>
    <scope>NUCLEOTIDE SEQUENCE [LARGE SCALE GENOMIC DNA]</scope>
    <source>
        <strain evidence="1 2">GAS499</strain>
    </source>
</reference>
<dbReference type="Proteomes" id="UP000189935">
    <property type="component" value="Chromosome I"/>
</dbReference>
<gene>
    <name evidence="1" type="ORF">SAMN05444159_6319</name>
</gene>
<dbReference type="EMBL" id="LT670844">
    <property type="protein sequence ID" value="SHL59480.1"/>
    <property type="molecule type" value="Genomic_DNA"/>
</dbReference>
<protein>
    <submittedName>
        <fullName evidence="1">Uncharacterized protein</fullName>
    </submittedName>
</protein>
<dbReference type="AlphaFoldDB" id="A0A1M7BWW3"/>
<evidence type="ECO:0000313" key="2">
    <source>
        <dbReference type="Proteomes" id="UP000189935"/>
    </source>
</evidence>
<sequence>MTGIVNAFTETVKKYPNIPTIPASASIGSDLPEFVKPNFVGAR</sequence>
<name>A0A1M7BWW3_9BRAD</name>
<proteinExistence type="predicted"/>
<evidence type="ECO:0000313" key="1">
    <source>
        <dbReference type="EMBL" id="SHL59480.1"/>
    </source>
</evidence>
<organism evidence="1 2">
    <name type="scientific">Bradyrhizobium lablabi</name>
    <dbReference type="NCBI Taxonomy" id="722472"/>
    <lineage>
        <taxon>Bacteria</taxon>
        <taxon>Pseudomonadati</taxon>
        <taxon>Pseudomonadota</taxon>
        <taxon>Alphaproteobacteria</taxon>
        <taxon>Hyphomicrobiales</taxon>
        <taxon>Nitrobacteraceae</taxon>
        <taxon>Bradyrhizobium</taxon>
    </lineage>
</organism>
<accession>A0A1M7BWW3</accession>